<feature type="chain" id="PRO_5011776545" description="Oxygen tolerance" evidence="2">
    <location>
        <begin position="38"/>
        <end position="347"/>
    </location>
</feature>
<feature type="signal peptide" evidence="2">
    <location>
        <begin position="1"/>
        <end position="37"/>
    </location>
</feature>
<proteinExistence type="predicted"/>
<keyword evidence="1" id="KW-0812">Transmembrane</keyword>
<accession>A0A1H3BEC4</accession>
<keyword evidence="4" id="KW-1185">Reference proteome</keyword>
<name>A0A1H3BEC4_9BACT</name>
<keyword evidence="1" id="KW-1133">Transmembrane helix</keyword>
<dbReference type="Proteomes" id="UP000199249">
    <property type="component" value="Unassembled WGS sequence"/>
</dbReference>
<organism evidence="3 4">
    <name type="scientific">Hymenobacter psychrophilus</name>
    <dbReference type="NCBI Taxonomy" id="651662"/>
    <lineage>
        <taxon>Bacteria</taxon>
        <taxon>Pseudomonadati</taxon>
        <taxon>Bacteroidota</taxon>
        <taxon>Cytophagia</taxon>
        <taxon>Cytophagales</taxon>
        <taxon>Hymenobacteraceae</taxon>
        <taxon>Hymenobacter</taxon>
    </lineage>
</organism>
<dbReference type="EMBL" id="FNOV01000001">
    <property type="protein sequence ID" value="SDX40302.1"/>
    <property type="molecule type" value="Genomic_DNA"/>
</dbReference>
<evidence type="ECO:0008006" key="5">
    <source>
        <dbReference type="Google" id="ProtNLM"/>
    </source>
</evidence>
<evidence type="ECO:0000313" key="4">
    <source>
        <dbReference type="Proteomes" id="UP000199249"/>
    </source>
</evidence>
<dbReference type="AlphaFoldDB" id="A0A1H3BEC4"/>
<dbReference type="STRING" id="651662.SAMN04488069_101263"/>
<sequence>MGVVGKAVGLKRWGFRRLHSWLPVVAVLLLLSGAAAAQVPGLATAATTDTTVTAARSAPPAAPAQQEAVARGRFRQATVRVGEIVEFELTSDHAPALEIIFPDSAANFAPFEHVGRRYQPTRTRRGRSLDQAVYRLRTFSLDSVQTLSVPVTVLRGRDTLLLPTAPVMLRLRRTAPATGLVAELPALRQNLQLLPVAQRFNYPYWLAGLAALLLLAGGLVLGFRQRLRLRYRRYRLRKNHAYFLAQYARHVERFTLSRSLTNMERAITLWKNYLSTLTNFNITSLTTREIVARYHHDPAVRQALELADRVIYGNQFFEEDTETDIMFDLLRQFADRQYALVMTQEGE</sequence>
<feature type="transmembrane region" description="Helical" evidence="1">
    <location>
        <begin position="202"/>
        <end position="223"/>
    </location>
</feature>
<protein>
    <recommendedName>
        <fullName evidence="5">Oxygen tolerance</fullName>
    </recommendedName>
</protein>
<gene>
    <name evidence="3" type="ORF">SAMN04488069_101263</name>
</gene>
<evidence type="ECO:0000256" key="2">
    <source>
        <dbReference type="SAM" id="SignalP"/>
    </source>
</evidence>
<reference evidence="4" key="1">
    <citation type="submission" date="2016-10" db="EMBL/GenBank/DDBJ databases">
        <authorList>
            <person name="Varghese N."/>
            <person name="Submissions S."/>
        </authorList>
    </citation>
    <scope>NUCLEOTIDE SEQUENCE [LARGE SCALE GENOMIC DNA]</scope>
    <source>
        <strain evidence="4">CGMCC 1.8975</strain>
    </source>
</reference>
<keyword evidence="2" id="KW-0732">Signal</keyword>
<evidence type="ECO:0000313" key="3">
    <source>
        <dbReference type="EMBL" id="SDX40302.1"/>
    </source>
</evidence>
<evidence type="ECO:0000256" key="1">
    <source>
        <dbReference type="SAM" id="Phobius"/>
    </source>
</evidence>
<keyword evidence="1" id="KW-0472">Membrane</keyword>